<feature type="compositionally biased region" description="Basic and acidic residues" evidence="1">
    <location>
        <begin position="11"/>
        <end position="25"/>
    </location>
</feature>
<evidence type="ECO:0000313" key="2">
    <source>
        <dbReference type="EMBL" id="KAK4543613.1"/>
    </source>
</evidence>
<gene>
    <name evidence="2" type="ORF">LTR36_005258</name>
</gene>
<accession>A0AAV9JFN8</accession>
<proteinExistence type="predicted"/>
<name>A0AAV9JFN8_9PEZI</name>
<dbReference type="EMBL" id="JAVFHQ010000030">
    <property type="protein sequence ID" value="KAK4543613.1"/>
    <property type="molecule type" value="Genomic_DNA"/>
</dbReference>
<organism evidence="2 3">
    <name type="scientific">Oleoguttula mirabilis</name>
    <dbReference type="NCBI Taxonomy" id="1507867"/>
    <lineage>
        <taxon>Eukaryota</taxon>
        <taxon>Fungi</taxon>
        <taxon>Dikarya</taxon>
        <taxon>Ascomycota</taxon>
        <taxon>Pezizomycotina</taxon>
        <taxon>Dothideomycetes</taxon>
        <taxon>Dothideomycetidae</taxon>
        <taxon>Mycosphaerellales</taxon>
        <taxon>Teratosphaeriaceae</taxon>
        <taxon>Oleoguttula</taxon>
    </lineage>
</organism>
<evidence type="ECO:0000256" key="1">
    <source>
        <dbReference type="SAM" id="MobiDB-lite"/>
    </source>
</evidence>
<evidence type="ECO:0000313" key="3">
    <source>
        <dbReference type="Proteomes" id="UP001324427"/>
    </source>
</evidence>
<comment type="caution">
    <text evidence="2">The sequence shown here is derived from an EMBL/GenBank/DDBJ whole genome shotgun (WGS) entry which is preliminary data.</text>
</comment>
<feature type="region of interest" description="Disordered" evidence="1">
    <location>
        <begin position="1"/>
        <end position="98"/>
    </location>
</feature>
<keyword evidence="3" id="KW-1185">Reference proteome</keyword>
<reference evidence="2 3" key="1">
    <citation type="submission" date="2021-11" db="EMBL/GenBank/DDBJ databases">
        <title>Black yeast isolated from Biological Soil Crust.</title>
        <authorList>
            <person name="Kurbessoian T."/>
        </authorList>
    </citation>
    <scope>NUCLEOTIDE SEQUENCE [LARGE SCALE GENOMIC DNA]</scope>
    <source>
        <strain evidence="2 3">CCFEE 5522</strain>
    </source>
</reference>
<dbReference type="Proteomes" id="UP001324427">
    <property type="component" value="Unassembled WGS sequence"/>
</dbReference>
<dbReference type="AlphaFoldDB" id="A0AAV9JFN8"/>
<sequence>MPGDYVSQKATEARRRNLDEGRWEMTEEEYAQDEKDGIPRPPAEGTGSVSTGEPEHKDAGESKGECSDAPEHETTGSARPGASAASQEDNDYAESLQCEHGGSLWTCEECYRELRAMAMNDSDKGR</sequence>
<protein>
    <submittedName>
        <fullName evidence="2">Uncharacterized protein</fullName>
    </submittedName>
</protein>
<feature type="compositionally biased region" description="Basic and acidic residues" evidence="1">
    <location>
        <begin position="53"/>
        <end position="74"/>
    </location>
</feature>